<dbReference type="Gene3D" id="1.10.10.60">
    <property type="entry name" value="Homeodomain-like"/>
    <property type="match status" value="1"/>
</dbReference>
<dbReference type="PANTHER" id="PTHR47894">
    <property type="entry name" value="HTH-TYPE TRANSCRIPTIONAL REGULATOR GADX"/>
    <property type="match status" value="1"/>
</dbReference>
<dbReference type="GO" id="GO:0005829">
    <property type="term" value="C:cytosol"/>
    <property type="evidence" value="ECO:0007669"/>
    <property type="project" value="TreeGrafter"/>
</dbReference>
<dbReference type="InterPro" id="IPR009057">
    <property type="entry name" value="Homeodomain-like_sf"/>
</dbReference>
<sequence>MNGVGLSAERWREVADFWREVAQVPQLSFDDALTTVVDGLMALMRASHVMLVIQLRVEPGLRRLDGFHPVLSRDFGPDAEARMMITGEWAAHEPRLHEDPVLRRVVEGAGTFRVVRHRADIDAEAWSTAPVRRLLEQLELEDRVNVVVPVDPDVEVSFCIDRPSGEPIFDDADGEVLSQVSRGLVPLATNFVRFHGLMPGQQRLDDDERNLLARLSSPASEADIAASLGVEVAAVEQRAEQVYEKLGVGSRLELMHFWKAADVERSLPLQQPAEREDVSAPKAPHESGPLIPRVRDAIDGALEDGDLSREAVARRLGSSVRALQRGLGEADLTFSGLVEERRQHLAMVLLALPWLTFNEIAERLGYAQVSSFNRAVARWTGSTPSEVREALIDEHRTRRRLIEENS</sequence>
<evidence type="ECO:0000256" key="3">
    <source>
        <dbReference type="ARBA" id="ARBA00023163"/>
    </source>
</evidence>
<keyword evidence="2" id="KW-0238">DNA-binding</keyword>
<dbReference type="InterPro" id="IPR018060">
    <property type="entry name" value="HTH_AraC"/>
</dbReference>
<dbReference type="InterPro" id="IPR016032">
    <property type="entry name" value="Sig_transdc_resp-reg_C-effctor"/>
</dbReference>
<accession>A0A5B8Y9X1</accession>
<dbReference type="Pfam" id="PF12833">
    <property type="entry name" value="HTH_18"/>
    <property type="match status" value="1"/>
</dbReference>
<reference evidence="6 7" key="1">
    <citation type="submission" date="2019-06" db="EMBL/GenBank/DDBJ databases">
        <title>Persicimonas caeni gen. nov., sp. nov., a predatory bacterium isolated from solar saltern.</title>
        <authorList>
            <person name="Wang S."/>
        </authorList>
    </citation>
    <scope>NUCLEOTIDE SEQUENCE [LARGE SCALE GENOMIC DNA]</scope>
    <source>
        <strain evidence="6 7">YN101</strain>
    </source>
</reference>
<dbReference type="InterPro" id="IPR036388">
    <property type="entry name" value="WH-like_DNA-bd_sf"/>
</dbReference>
<dbReference type="EMBL" id="CP041186">
    <property type="protein sequence ID" value="QDG53564.1"/>
    <property type="molecule type" value="Genomic_DNA"/>
</dbReference>
<protein>
    <submittedName>
        <fullName evidence="6">Helix-turn-helix domain-containing protein</fullName>
    </submittedName>
</protein>
<evidence type="ECO:0000259" key="5">
    <source>
        <dbReference type="PROSITE" id="PS01124"/>
    </source>
</evidence>
<dbReference type="SUPFAM" id="SSF46689">
    <property type="entry name" value="Homeodomain-like"/>
    <property type="match status" value="1"/>
</dbReference>
<name>A0A4Y6PZ10_PERCE</name>
<gene>
    <name evidence="6" type="ORF">FIV42_23310</name>
</gene>
<dbReference type="SMART" id="SM00421">
    <property type="entry name" value="HTH_LUXR"/>
    <property type="match status" value="1"/>
</dbReference>
<evidence type="ECO:0000313" key="7">
    <source>
        <dbReference type="Proteomes" id="UP000315995"/>
    </source>
</evidence>
<dbReference type="PANTHER" id="PTHR47894:SF1">
    <property type="entry name" value="HTH-TYPE TRANSCRIPTIONAL REGULATOR VQSM"/>
    <property type="match status" value="1"/>
</dbReference>
<dbReference type="Proteomes" id="UP000315995">
    <property type="component" value="Chromosome"/>
</dbReference>
<keyword evidence="7" id="KW-1185">Reference proteome</keyword>
<dbReference type="OrthoDB" id="9816010at2"/>
<feature type="region of interest" description="Disordered" evidence="4">
    <location>
        <begin position="272"/>
        <end position="291"/>
    </location>
</feature>
<dbReference type="GO" id="GO:0003700">
    <property type="term" value="F:DNA-binding transcription factor activity"/>
    <property type="evidence" value="ECO:0007669"/>
    <property type="project" value="InterPro"/>
</dbReference>
<feature type="compositionally biased region" description="Basic and acidic residues" evidence="4">
    <location>
        <begin position="273"/>
        <end position="285"/>
    </location>
</feature>
<organism evidence="6 7">
    <name type="scientific">Persicimonas caeni</name>
    <dbReference type="NCBI Taxonomy" id="2292766"/>
    <lineage>
        <taxon>Bacteria</taxon>
        <taxon>Deltaproteobacteria</taxon>
        <taxon>Bradymonadales</taxon>
        <taxon>Bradymonadaceae</taxon>
        <taxon>Persicimonas</taxon>
    </lineage>
</organism>
<accession>A0A4Y6PZ10</accession>
<proteinExistence type="predicted"/>
<keyword evidence="3" id="KW-0804">Transcription</keyword>
<dbReference type="AlphaFoldDB" id="A0A4Y6PZ10"/>
<dbReference type="SMART" id="SM00342">
    <property type="entry name" value="HTH_ARAC"/>
    <property type="match status" value="1"/>
</dbReference>
<dbReference type="Gene3D" id="1.10.10.10">
    <property type="entry name" value="Winged helix-like DNA-binding domain superfamily/Winged helix DNA-binding domain"/>
    <property type="match status" value="1"/>
</dbReference>
<evidence type="ECO:0000256" key="4">
    <source>
        <dbReference type="SAM" id="MobiDB-lite"/>
    </source>
</evidence>
<evidence type="ECO:0000256" key="2">
    <source>
        <dbReference type="ARBA" id="ARBA00023125"/>
    </source>
</evidence>
<keyword evidence="1" id="KW-0805">Transcription regulation</keyword>
<evidence type="ECO:0000256" key="1">
    <source>
        <dbReference type="ARBA" id="ARBA00023015"/>
    </source>
</evidence>
<evidence type="ECO:0000313" key="6">
    <source>
        <dbReference type="EMBL" id="QDG53564.1"/>
    </source>
</evidence>
<dbReference type="PROSITE" id="PS01124">
    <property type="entry name" value="HTH_ARAC_FAMILY_2"/>
    <property type="match status" value="1"/>
</dbReference>
<feature type="domain" description="HTH araC/xylS-type" evidence="5">
    <location>
        <begin position="292"/>
        <end position="390"/>
    </location>
</feature>
<dbReference type="InterPro" id="IPR000792">
    <property type="entry name" value="Tscrpt_reg_LuxR_C"/>
</dbReference>
<dbReference type="SUPFAM" id="SSF46894">
    <property type="entry name" value="C-terminal effector domain of the bipartite response regulators"/>
    <property type="match status" value="1"/>
</dbReference>
<dbReference type="GO" id="GO:0000976">
    <property type="term" value="F:transcription cis-regulatory region binding"/>
    <property type="evidence" value="ECO:0007669"/>
    <property type="project" value="TreeGrafter"/>
</dbReference>